<name>A0A4Q0VSM7_9BACI</name>
<organism evidence="3 4">
    <name type="scientific">Anaerobacillus alkaliphilus</name>
    <dbReference type="NCBI Taxonomy" id="1548597"/>
    <lineage>
        <taxon>Bacteria</taxon>
        <taxon>Bacillati</taxon>
        <taxon>Bacillota</taxon>
        <taxon>Bacilli</taxon>
        <taxon>Bacillales</taxon>
        <taxon>Bacillaceae</taxon>
        <taxon>Anaerobacillus</taxon>
    </lineage>
</organism>
<gene>
    <name evidence="3" type="ORF">DS745_13365</name>
</gene>
<dbReference type="PANTHER" id="PTHR31272">
    <property type="entry name" value="CYTOCHROME C-TYPE BIOGENESIS PROTEIN HI_1454-RELATED"/>
    <property type="match status" value="1"/>
</dbReference>
<feature type="transmembrane region" description="Helical" evidence="1">
    <location>
        <begin position="70"/>
        <end position="91"/>
    </location>
</feature>
<dbReference type="RefSeq" id="WP_129078874.1">
    <property type="nucleotide sequence ID" value="NZ_QOUX01000042.1"/>
</dbReference>
<feature type="transmembrane region" description="Helical" evidence="1">
    <location>
        <begin position="111"/>
        <end position="133"/>
    </location>
</feature>
<keyword evidence="4" id="KW-1185">Reference proteome</keyword>
<proteinExistence type="predicted"/>
<feature type="transmembrane region" description="Helical" evidence="1">
    <location>
        <begin position="179"/>
        <end position="204"/>
    </location>
</feature>
<dbReference type="Proteomes" id="UP000290649">
    <property type="component" value="Unassembled WGS sequence"/>
</dbReference>
<evidence type="ECO:0000259" key="2">
    <source>
        <dbReference type="Pfam" id="PF13386"/>
    </source>
</evidence>
<keyword evidence="1" id="KW-0812">Transmembrane</keyword>
<feature type="domain" description="Urease accessory protein UreH-like transmembrane" evidence="2">
    <location>
        <begin position="31"/>
        <end position="233"/>
    </location>
</feature>
<sequence>MYQLFQQISHFFSEPFMNAAYGTEHIPLLSALMLGIVGALAPCQFTGNLSAITLFGNHSLQKKAAWNETMFFILGKIIAFSSLGFIVWVLGTEFQQSLIAYFPWIRKLLGPMLIVIGLYLVGVFTMRWTFSLWKRKSEKGGNIGAFLLGLSFSLGFCPTMFILFFIVLMPIAVAVPYGAVIPSIFAIGTSIPLLLSVFLIWYFGLSGAFMKKGRKFGLLVQRVAGSIIILIGMLDTITYWELAAFF</sequence>
<protein>
    <submittedName>
        <fullName evidence="3">Sulfite exporter TauE/SafE family protein</fullName>
    </submittedName>
</protein>
<dbReference type="OrthoDB" id="43562at2"/>
<reference evidence="3 4" key="1">
    <citation type="journal article" date="2019" name="Int. J. Syst. Evol. Microbiol.">
        <title>Anaerobacillus alkaliphilus sp. nov., a novel alkaliphilic and moderately halophilic bacterium.</title>
        <authorList>
            <person name="Borsodi A.K."/>
            <person name="Aszalos J.M."/>
            <person name="Bihari P."/>
            <person name="Nagy I."/>
            <person name="Schumann P."/>
            <person name="Sproer C."/>
            <person name="Kovacs A.L."/>
            <person name="Boka K."/>
            <person name="Dobosy P."/>
            <person name="Ovari M."/>
            <person name="Szili-Kovacs T."/>
            <person name="Toth E."/>
        </authorList>
    </citation>
    <scope>NUCLEOTIDE SEQUENCE [LARGE SCALE GENOMIC DNA]</scope>
    <source>
        <strain evidence="3 4">B16-10</strain>
    </source>
</reference>
<evidence type="ECO:0000313" key="3">
    <source>
        <dbReference type="EMBL" id="RXJ00019.1"/>
    </source>
</evidence>
<dbReference type="AlphaFoldDB" id="A0A4Q0VSM7"/>
<comment type="caution">
    <text evidence="3">The sequence shown here is derived from an EMBL/GenBank/DDBJ whole genome shotgun (WGS) entry which is preliminary data.</text>
</comment>
<evidence type="ECO:0000256" key="1">
    <source>
        <dbReference type="SAM" id="Phobius"/>
    </source>
</evidence>
<keyword evidence="1" id="KW-1133">Transmembrane helix</keyword>
<dbReference type="PANTHER" id="PTHR31272:SF4">
    <property type="entry name" value="CYTOCHROME C-TYPE BIOGENESIS PROTEIN HI_1454-RELATED"/>
    <property type="match status" value="1"/>
</dbReference>
<dbReference type="InterPro" id="IPR051790">
    <property type="entry name" value="Cytochrome_c-biogenesis_DsbD"/>
</dbReference>
<dbReference type="Pfam" id="PF13386">
    <property type="entry name" value="DsbD_2"/>
    <property type="match status" value="1"/>
</dbReference>
<dbReference type="InterPro" id="IPR039447">
    <property type="entry name" value="UreH-like_TM_dom"/>
</dbReference>
<accession>A0A4Q0VSM7</accession>
<keyword evidence="1" id="KW-0472">Membrane</keyword>
<feature type="transmembrane region" description="Helical" evidence="1">
    <location>
        <begin position="216"/>
        <end position="240"/>
    </location>
</feature>
<feature type="transmembrane region" description="Helical" evidence="1">
    <location>
        <begin position="26"/>
        <end position="49"/>
    </location>
</feature>
<feature type="transmembrane region" description="Helical" evidence="1">
    <location>
        <begin position="145"/>
        <end position="173"/>
    </location>
</feature>
<evidence type="ECO:0000313" key="4">
    <source>
        <dbReference type="Proteomes" id="UP000290649"/>
    </source>
</evidence>
<dbReference type="EMBL" id="QOUX01000042">
    <property type="protein sequence ID" value="RXJ00019.1"/>
    <property type="molecule type" value="Genomic_DNA"/>
</dbReference>